<dbReference type="SFLD" id="SFLDG01129">
    <property type="entry name" value="C1.5:_HAD__Beta-PGM__Phosphata"/>
    <property type="match status" value="1"/>
</dbReference>
<dbReference type="GO" id="GO:0016787">
    <property type="term" value="F:hydrolase activity"/>
    <property type="evidence" value="ECO:0007669"/>
    <property type="project" value="UniProtKB-KW"/>
</dbReference>
<organism evidence="4 5">
    <name type="scientific">Streptomyces tibetensis</name>
    <dbReference type="NCBI Taxonomy" id="2382123"/>
    <lineage>
        <taxon>Bacteria</taxon>
        <taxon>Bacillati</taxon>
        <taxon>Actinomycetota</taxon>
        <taxon>Actinomycetes</taxon>
        <taxon>Kitasatosporales</taxon>
        <taxon>Streptomycetaceae</taxon>
        <taxon>Streptomyces</taxon>
    </lineage>
</organism>
<dbReference type="InterPro" id="IPR036412">
    <property type="entry name" value="HAD-like_sf"/>
</dbReference>
<dbReference type="InterPro" id="IPR006439">
    <property type="entry name" value="HAD-SF_hydro_IA"/>
</dbReference>
<dbReference type="PANTHER" id="PTHR46470:SF4">
    <property type="entry name" value="5-AMINO-6-(5-PHOSPHO-D-RIBITYLAMINO)URACIL PHOSPHATASE YIGB"/>
    <property type="match status" value="1"/>
</dbReference>
<dbReference type="Gene3D" id="1.10.150.520">
    <property type="match status" value="1"/>
</dbReference>
<dbReference type="SFLD" id="SFLDS00003">
    <property type="entry name" value="Haloacid_Dehalogenase"/>
    <property type="match status" value="1"/>
</dbReference>
<evidence type="ECO:0000313" key="4">
    <source>
        <dbReference type="EMBL" id="MFF0006990.1"/>
    </source>
</evidence>
<evidence type="ECO:0000256" key="1">
    <source>
        <dbReference type="ARBA" id="ARBA00001946"/>
    </source>
</evidence>
<keyword evidence="5" id="KW-1185">Reference proteome</keyword>
<evidence type="ECO:0000313" key="5">
    <source>
        <dbReference type="Proteomes" id="UP001601422"/>
    </source>
</evidence>
<dbReference type="InterPro" id="IPR023214">
    <property type="entry name" value="HAD_sf"/>
</dbReference>
<accession>A0ABW6N1C3</accession>
<dbReference type="Pfam" id="PF00702">
    <property type="entry name" value="Hydrolase"/>
    <property type="match status" value="1"/>
</dbReference>
<keyword evidence="2 4" id="KW-0378">Hydrolase</keyword>
<evidence type="ECO:0000256" key="3">
    <source>
        <dbReference type="ARBA" id="ARBA00022842"/>
    </source>
</evidence>
<protein>
    <submittedName>
        <fullName evidence="4">HAD family hydrolase</fullName>
        <ecNumber evidence="4">3.1.3.-</ecNumber>
    </submittedName>
</protein>
<proteinExistence type="predicted"/>
<sequence length="233" mass="24312">MPLLLLDLDNTLIDRDAAYRATLLDFLAEHGLPEDDIEWLMTVDASGYTPRPEVARAMHGRYGDRVPRDAVRALLDRGAADRAVLSTPVRTALEKATAAGWTLAIVTNGRTSQQERKIRTTGLDALTHGWAVSEAVGHKKPAPEIFHAAAAAVGATLDGAWVIGDSPHADIAGAAGIGARSVWVSAGRPWTGTALIPTRTAPDTASAIDSVVGAPGLGVTSPRLPRSPGGAPL</sequence>
<dbReference type="PANTHER" id="PTHR46470">
    <property type="entry name" value="N-ACYLNEURAMINATE-9-PHOSPHATASE"/>
    <property type="match status" value="1"/>
</dbReference>
<name>A0ABW6N1C3_9ACTN</name>
<comment type="caution">
    <text evidence="4">The sequence shown here is derived from an EMBL/GenBank/DDBJ whole genome shotgun (WGS) entry which is preliminary data.</text>
</comment>
<reference evidence="4 5" key="1">
    <citation type="submission" date="2024-10" db="EMBL/GenBank/DDBJ databases">
        <title>The Natural Products Discovery Center: Release of the First 8490 Sequenced Strains for Exploring Actinobacteria Biosynthetic Diversity.</title>
        <authorList>
            <person name="Kalkreuter E."/>
            <person name="Kautsar S.A."/>
            <person name="Yang D."/>
            <person name="Bader C.D."/>
            <person name="Teijaro C.N."/>
            <person name="Fluegel L."/>
            <person name="Davis C.M."/>
            <person name="Simpson J.R."/>
            <person name="Lauterbach L."/>
            <person name="Steele A.D."/>
            <person name="Gui C."/>
            <person name="Meng S."/>
            <person name="Li G."/>
            <person name="Viehrig K."/>
            <person name="Ye F."/>
            <person name="Su P."/>
            <person name="Kiefer A.F."/>
            <person name="Nichols A."/>
            <person name="Cepeda A.J."/>
            <person name="Yan W."/>
            <person name="Fan B."/>
            <person name="Jiang Y."/>
            <person name="Adhikari A."/>
            <person name="Zheng C.-J."/>
            <person name="Schuster L."/>
            <person name="Cowan T.M."/>
            <person name="Smanski M.J."/>
            <person name="Chevrette M.G."/>
            <person name="De Carvalho L.P.S."/>
            <person name="Shen B."/>
        </authorList>
    </citation>
    <scope>NUCLEOTIDE SEQUENCE [LARGE SCALE GENOMIC DNA]</scope>
    <source>
        <strain evidence="4 5">NPDC005497</strain>
    </source>
</reference>
<evidence type="ECO:0000256" key="2">
    <source>
        <dbReference type="ARBA" id="ARBA00022801"/>
    </source>
</evidence>
<dbReference type="InterPro" id="IPR051400">
    <property type="entry name" value="HAD-like_hydrolase"/>
</dbReference>
<keyword evidence="3" id="KW-0460">Magnesium</keyword>
<dbReference type="Proteomes" id="UP001601422">
    <property type="component" value="Unassembled WGS sequence"/>
</dbReference>
<dbReference type="EC" id="3.1.3.-" evidence="4"/>
<dbReference type="NCBIfam" id="TIGR01549">
    <property type="entry name" value="HAD-SF-IA-v1"/>
    <property type="match status" value="1"/>
</dbReference>
<dbReference type="SUPFAM" id="SSF56784">
    <property type="entry name" value="HAD-like"/>
    <property type="match status" value="1"/>
</dbReference>
<dbReference type="EMBL" id="JBIAJP010000008">
    <property type="protein sequence ID" value="MFF0006990.1"/>
    <property type="molecule type" value="Genomic_DNA"/>
</dbReference>
<dbReference type="Gene3D" id="3.40.50.1000">
    <property type="entry name" value="HAD superfamily/HAD-like"/>
    <property type="match status" value="1"/>
</dbReference>
<gene>
    <name evidence="4" type="ORF">ACFYQT_26555</name>
</gene>
<comment type="cofactor">
    <cofactor evidence="1">
        <name>Mg(2+)</name>
        <dbReference type="ChEBI" id="CHEBI:18420"/>
    </cofactor>
</comment>
<dbReference type="RefSeq" id="WP_389831867.1">
    <property type="nucleotide sequence ID" value="NZ_JBIAJP010000008.1"/>
</dbReference>